<sequence>MSNKHNDHIHDSELINYIKSVPESEPPIDFTRSVMQQLAPKKVPFWRKLLSWFTNPVSVSFSPAKVAGGLTAAVILIMVGFIWGADSTKNDQSSAIRFIMNDPAKEARSVSVIGSFNNWKPEGGSMRYDAEAGYWILESSLPPGNHEYSFLIDGKKIQLDPRAPMIRDDGFGNRNSMILVSDSNEQHL</sequence>
<evidence type="ECO:0000313" key="3">
    <source>
        <dbReference type="EMBL" id="SOB57300.1"/>
    </source>
</evidence>
<organism evidence="3 4">
    <name type="scientific">Pseudodesulfovibrio profundus</name>
    <dbReference type="NCBI Taxonomy" id="57320"/>
    <lineage>
        <taxon>Bacteria</taxon>
        <taxon>Pseudomonadati</taxon>
        <taxon>Thermodesulfobacteriota</taxon>
        <taxon>Desulfovibrionia</taxon>
        <taxon>Desulfovibrionales</taxon>
        <taxon>Desulfovibrionaceae</taxon>
    </lineage>
</organism>
<evidence type="ECO:0000313" key="4">
    <source>
        <dbReference type="Proteomes" id="UP000219215"/>
    </source>
</evidence>
<protein>
    <submittedName>
        <fullName evidence="3">Glycoside hydrolase family 13 domain protein</fullName>
    </submittedName>
</protein>
<dbReference type="SUPFAM" id="SSF81296">
    <property type="entry name" value="E set domains"/>
    <property type="match status" value="1"/>
</dbReference>
<dbReference type="KEGG" id="pprf:DPRO_0420"/>
<feature type="domain" description="AMP-activated protein kinase glycogen-binding" evidence="2">
    <location>
        <begin position="106"/>
        <end position="183"/>
    </location>
</feature>
<dbReference type="EMBL" id="LT907975">
    <property type="protein sequence ID" value="SOB57300.1"/>
    <property type="molecule type" value="Genomic_DNA"/>
</dbReference>
<keyword evidence="1" id="KW-0472">Membrane</keyword>
<dbReference type="InterPro" id="IPR013783">
    <property type="entry name" value="Ig-like_fold"/>
</dbReference>
<gene>
    <name evidence="3" type="ORF">DPRO_0420</name>
</gene>
<dbReference type="GO" id="GO:0016787">
    <property type="term" value="F:hydrolase activity"/>
    <property type="evidence" value="ECO:0007669"/>
    <property type="project" value="UniProtKB-KW"/>
</dbReference>
<proteinExistence type="predicted"/>
<keyword evidence="1" id="KW-0812">Transmembrane</keyword>
<reference evidence="4" key="1">
    <citation type="submission" date="2017-09" db="EMBL/GenBank/DDBJ databases">
        <authorList>
            <person name="Regsiter A."/>
            <person name="William W."/>
        </authorList>
    </citation>
    <scope>NUCLEOTIDE SEQUENCE [LARGE SCALE GENOMIC DNA]</scope>
    <source>
        <strain evidence="4">500-1</strain>
    </source>
</reference>
<keyword evidence="4" id="KW-1185">Reference proteome</keyword>
<accession>A0A2C8F659</accession>
<evidence type="ECO:0000259" key="2">
    <source>
        <dbReference type="Pfam" id="PF16561"/>
    </source>
</evidence>
<dbReference type="Gene3D" id="2.60.40.10">
    <property type="entry name" value="Immunoglobulins"/>
    <property type="match status" value="1"/>
</dbReference>
<dbReference type="InterPro" id="IPR032640">
    <property type="entry name" value="AMPK1_CBM"/>
</dbReference>
<dbReference type="AlphaFoldDB" id="A0A2C8F659"/>
<dbReference type="InterPro" id="IPR014756">
    <property type="entry name" value="Ig_E-set"/>
</dbReference>
<dbReference type="Pfam" id="PF16561">
    <property type="entry name" value="AMPK1_CBM"/>
    <property type="match status" value="1"/>
</dbReference>
<keyword evidence="3" id="KW-0378">Hydrolase</keyword>
<name>A0A2C8F659_9BACT</name>
<keyword evidence="1" id="KW-1133">Transmembrane helix</keyword>
<feature type="transmembrane region" description="Helical" evidence="1">
    <location>
        <begin position="66"/>
        <end position="85"/>
    </location>
</feature>
<dbReference type="Proteomes" id="UP000219215">
    <property type="component" value="Chromosome DPRO"/>
</dbReference>
<evidence type="ECO:0000256" key="1">
    <source>
        <dbReference type="SAM" id="Phobius"/>
    </source>
</evidence>